<feature type="transmembrane region" description="Helical" evidence="8">
    <location>
        <begin position="207"/>
        <end position="232"/>
    </location>
</feature>
<feature type="transmembrane region" description="Helical" evidence="8">
    <location>
        <begin position="253"/>
        <end position="273"/>
    </location>
</feature>
<dbReference type="InParanoid" id="A0A7M7P043"/>
<evidence type="ECO:0000256" key="7">
    <source>
        <dbReference type="RuleBase" id="RU000688"/>
    </source>
</evidence>
<dbReference type="SUPFAM" id="SSF81321">
    <property type="entry name" value="Family A G protein-coupled receptor-like"/>
    <property type="match status" value="1"/>
</dbReference>
<keyword evidence="7" id="KW-0675">Receptor</keyword>
<dbReference type="KEGG" id="spu:115924172"/>
<dbReference type="FunFam" id="1.20.1070.10:FF:000343">
    <property type="entry name" value="Uncharacterized protein"/>
    <property type="match status" value="1"/>
</dbReference>
<sequence length="313" mass="34776">MTIKVFIWILSISALLGNGFVIFTRLRDKPKTATASVQSTLISNLAVSDFLMGIYMLIIAVMDLYIGEAYFWDGIGNEWRTSNACQIAGFVSFLSTEASVFLLTLISVDRFIVIQFPFSQNRLGVKSSRVFAAIAWLLALILSVVSLLLNQLESDAHGLSDVCVGLPLIRKFSSVYSEVDSYTLTRYGLTTFNFLASGTSPTWQFSIAIYLGVNLVSFLVIICCYVAIFFSVRSSRKAAGKKSATEIKMARKLFFIVGTDFFCWMPIIIMGIFTQAGVITLSSNIYAWLVVFVLPINSSINPFLYTLIEKVTK</sequence>
<comment type="subcellular location">
    <subcellularLocation>
        <location evidence="1">Membrane</location>
    </subcellularLocation>
</comment>
<dbReference type="PROSITE" id="PS00237">
    <property type="entry name" value="G_PROTEIN_RECEP_F1_1"/>
    <property type="match status" value="1"/>
</dbReference>
<evidence type="ECO:0000256" key="8">
    <source>
        <dbReference type="SAM" id="Phobius"/>
    </source>
</evidence>
<evidence type="ECO:0000256" key="3">
    <source>
        <dbReference type="ARBA" id="ARBA00022692"/>
    </source>
</evidence>
<dbReference type="GO" id="GO:0005886">
    <property type="term" value="C:plasma membrane"/>
    <property type="evidence" value="ECO:0000318"/>
    <property type="project" value="GO_Central"/>
</dbReference>
<keyword evidence="6 8" id="KW-0472">Membrane</keyword>
<feature type="transmembrane region" description="Helical" evidence="8">
    <location>
        <begin position="129"/>
        <end position="149"/>
    </location>
</feature>
<evidence type="ECO:0000259" key="9">
    <source>
        <dbReference type="PROSITE" id="PS50262"/>
    </source>
</evidence>
<evidence type="ECO:0000313" key="11">
    <source>
        <dbReference type="Proteomes" id="UP000007110"/>
    </source>
</evidence>
<keyword evidence="4" id="KW-0677">Repeat</keyword>
<comment type="similarity">
    <text evidence="7">Belongs to the G-protein coupled receptor 1 family.</text>
</comment>
<dbReference type="PRINTS" id="PR00237">
    <property type="entry name" value="GPCRRHODOPSN"/>
</dbReference>
<keyword evidence="5 8" id="KW-1133">Transmembrane helix</keyword>
<dbReference type="GeneID" id="115924172"/>
<dbReference type="GO" id="GO:0008528">
    <property type="term" value="F:G protein-coupled peptide receptor activity"/>
    <property type="evidence" value="ECO:0000318"/>
    <property type="project" value="GO_Central"/>
</dbReference>
<reference evidence="11" key="1">
    <citation type="submission" date="2015-02" db="EMBL/GenBank/DDBJ databases">
        <title>Genome sequencing for Strongylocentrotus purpuratus.</title>
        <authorList>
            <person name="Murali S."/>
            <person name="Liu Y."/>
            <person name="Vee V."/>
            <person name="English A."/>
            <person name="Wang M."/>
            <person name="Skinner E."/>
            <person name="Han Y."/>
            <person name="Muzny D.M."/>
            <person name="Worley K.C."/>
            <person name="Gibbs R.A."/>
        </authorList>
    </citation>
    <scope>NUCLEOTIDE SEQUENCE</scope>
</reference>
<keyword evidence="7" id="KW-0807">Transducer</keyword>
<dbReference type="Gene3D" id="1.20.1070.10">
    <property type="entry name" value="Rhodopsin 7-helix transmembrane proteins"/>
    <property type="match status" value="1"/>
</dbReference>
<dbReference type="RefSeq" id="XP_030841896.1">
    <property type="nucleotide sequence ID" value="XM_030986036.1"/>
</dbReference>
<feature type="transmembrane region" description="Helical" evidence="8">
    <location>
        <begin position="6"/>
        <end position="24"/>
    </location>
</feature>
<evidence type="ECO:0000256" key="1">
    <source>
        <dbReference type="ARBA" id="ARBA00004370"/>
    </source>
</evidence>
<evidence type="ECO:0000256" key="2">
    <source>
        <dbReference type="ARBA" id="ARBA00022614"/>
    </source>
</evidence>
<evidence type="ECO:0000313" key="10">
    <source>
        <dbReference type="EnsemblMetazoa" id="XP_030841896"/>
    </source>
</evidence>
<dbReference type="OMA" id="ENCACND"/>
<evidence type="ECO:0000256" key="4">
    <source>
        <dbReference type="ARBA" id="ARBA00022737"/>
    </source>
</evidence>
<dbReference type="GO" id="GO:0007189">
    <property type="term" value="P:adenylate cyclase-activating G protein-coupled receptor signaling pathway"/>
    <property type="evidence" value="ECO:0000318"/>
    <property type="project" value="GO_Central"/>
</dbReference>
<keyword evidence="3 7" id="KW-0812">Transmembrane</keyword>
<feature type="transmembrane region" description="Helical" evidence="8">
    <location>
        <begin position="87"/>
        <end position="108"/>
    </location>
</feature>
<evidence type="ECO:0000256" key="5">
    <source>
        <dbReference type="ARBA" id="ARBA00022989"/>
    </source>
</evidence>
<organism evidence="10 11">
    <name type="scientific">Strongylocentrotus purpuratus</name>
    <name type="common">Purple sea urchin</name>
    <dbReference type="NCBI Taxonomy" id="7668"/>
    <lineage>
        <taxon>Eukaryota</taxon>
        <taxon>Metazoa</taxon>
        <taxon>Echinodermata</taxon>
        <taxon>Eleutherozoa</taxon>
        <taxon>Echinozoa</taxon>
        <taxon>Echinoidea</taxon>
        <taxon>Euechinoidea</taxon>
        <taxon>Echinacea</taxon>
        <taxon>Camarodonta</taxon>
        <taxon>Echinidea</taxon>
        <taxon>Strongylocentrotidae</taxon>
        <taxon>Strongylocentrotus</taxon>
    </lineage>
</organism>
<dbReference type="AlphaFoldDB" id="A0A7M7P043"/>
<keyword evidence="2" id="KW-0433">Leucine-rich repeat</keyword>
<dbReference type="Pfam" id="PF00001">
    <property type="entry name" value="7tm_1"/>
    <property type="match status" value="1"/>
</dbReference>
<feature type="transmembrane region" description="Helical" evidence="8">
    <location>
        <begin position="45"/>
        <end position="67"/>
    </location>
</feature>
<protein>
    <recommendedName>
        <fullName evidence="9">G-protein coupled receptors family 1 profile domain-containing protein</fullName>
    </recommendedName>
</protein>
<dbReference type="InterPro" id="IPR017452">
    <property type="entry name" value="GPCR_Rhodpsn_7TM"/>
</dbReference>
<keyword evidence="11" id="KW-1185">Reference proteome</keyword>
<feature type="domain" description="G-protein coupled receptors family 1 profile" evidence="9">
    <location>
        <begin position="17"/>
        <end position="305"/>
    </location>
</feature>
<dbReference type="PANTHER" id="PTHR24372">
    <property type="entry name" value="GLYCOPROTEIN HORMONE RECEPTOR"/>
    <property type="match status" value="1"/>
</dbReference>
<feature type="transmembrane region" description="Helical" evidence="8">
    <location>
        <begin position="285"/>
        <end position="308"/>
    </location>
</feature>
<proteinExistence type="inferred from homology"/>
<reference evidence="10" key="2">
    <citation type="submission" date="2021-01" db="UniProtKB">
        <authorList>
            <consortium name="EnsemblMetazoa"/>
        </authorList>
    </citation>
    <scope>IDENTIFICATION</scope>
</reference>
<name>A0A7M7P043_STRPU</name>
<dbReference type="OrthoDB" id="6022531at2759"/>
<evidence type="ECO:0000256" key="6">
    <source>
        <dbReference type="ARBA" id="ARBA00023136"/>
    </source>
</evidence>
<dbReference type="EnsemblMetazoa" id="XM_030986036">
    <property type="protein sequence ID" value="XP_030841896"/>
    <property type="gene ID" value="LOC115924172"/>
</dbReference>
<dbReference type="InterPro" id="IPR000276">
    <property type="entry name" value="GPCR_Rhodpsn"/>
</dbReference>
<accession>A0A7M7P043</accession>
<dbReference type="PANTHER" id="PTHR24372:SF77">
    <property type="entry name" value="G-PROTEIN COUPLED RECEPTORS FAMILY 1 PROFILE DOMAIN-CONTAINING PROTEIN"/>
    <property type="match status" value="1"/>
</dbReference>
<dbReference type="GO" id="GO:0009755">
    <property type="term" value="P:hormone-mediated signaling pathway"/>
    <property type="evidence" value="ECO:0000318"/>
    <property type="project" value="GO_Central"/>
</dbReference>
<keyword evidence="7" id="KW-0297">G-protein coupled receptor</keyword>
<dbReference type="Proteomes" id="UP000007110">
    <property type="component" value="Unassembled WGS sequence"/>
</dbReference>
<dbReference type="PROSITE" id="PS50262">
    <property type="entry name" value="G_PROTEIN_RECEP_F1_2"/>
    <property type="match status" value="1"/>
</dbReference>